<dbReference type="InterPro" id="IPR011006">
    <property type="entry name" value="CheY-like_superfamily"/>
</dbReference>
<comment type="caution">
    <text evidence="4">The sequence shown here is derived from an EMBL/GenBank/DDBJ whole genome shotgun (WGS) entry which is preliminary data.</text>
</comment>
<gene>
    <name evidence="4" type="ORF">NOG11_11450</name>
</gene>
<feature type="modified residue" description="4-aspartylphosphate" evidence="2">
    <location>
        <position position="65"/>
    </location>
</feature>
<organism evidence="4 5">
    <name type="scientific">Parvularcula maris</name>
    <dbReference type="NCBI Taxonomy" id="2965077"/>
    <lineage>
        <taxon>Bacteria</taxon>
        <taxon>Pseudomonadati</taxon>
        <taxon>Pseudomonadota</taxon>
        <taxon>Alphaproteobacteria</taxon>
        <taxon>Parvularculales</taxon>
        <taxon>Parvularculaceae</taxon>
        <taxon>Parvularcula</taxon>
    </lineage>
</organism>
<keyword evidence="5" id="KW-1185">Reference proteome</keyword>
<dbReference type="RefSeq" id="WP_256619901.1">
    <property type="nucleotide sequence ID" value="NZ_JANIBC010000010.1"/>
</dbReference>
<dbReference type="Proteomes" id="UP001142610">
    <property type="component" value="Unassembled WGS sequence"/>
</dbReference>
<evidence type="ECO:0000256" key="1">
    <source>
        <dbReference type="ARBA" id="ARBA00022553"/>
    </source>
</evidence>
<dbReference type="EMBL" id="JANIBC010000010">
    <property type="protein sequence ID" value="MCQ8186005.1"/>
    <property type="molecule type" value="Genomic_DNA"/>
</dbReference>
<dbReference type="AlphaFoldDB" id="A0A9X2LA93"/>
<name>A0A9X2LA93_9PROT</name>
<evidence type="ECO:0000313" key="4">
    <source>
        <dbReference type="EMBL" id="MCQ8186005.1"/>
    </source>
</evidence>
<feature type="domain" description="Response regulatory" evidence="3">
    <location>
        <begin position="15"/>
        <end position="126"/>
    </location>
</feature>
<sequence>MTSTEAASLSLRGLRVLIVEDEAFVAMALEEGFEKAGAEVVGPAATLAEATEYAEAEKIDAAVLDIDLAGLDVFPAADILRRRGVPFVFQTGHGQRRELAADYPEVKVCKKPVSPKALVEVVHELLPAS</sequence>
<dbReference type="PANTHER" id="PTHR44591:SF3">
    <property type="entry name" value="RESPONSE REGULATORY DOMAIN-CONTAINING PROTEIN"/>
    <property type="match status" value="1"/>
</dbReference>
<dbReference type="SUPFAM" id="SSF52172">
    <property type="entry name" value="CheY-like"/>
    <property type="match status" value="1"/>
</dbReference>
<evidence type="ECO:0000313" key="5">
    <source>
        <dbReference type="Proteomes" id="UP001142610"/>
    </source>
</evidence>
<dbReference type="GO" id="GO:0000160">
    <property type="term" value="P:phosphorelay signal transduction system"/>
    <property type="evidence" value="ECO:0007669"/>
    <property type="project" value="InterPro"/>
</dbReference>
<keyword evidence="1 2" id="KW-0597">Phosphoprotein</keyword>
<dbReference type="Pfam" id="PF00072">
    <property type="entry name" value="Response_reg"/>
    <property type="match status" value="1"/>
</dbReference>
<evidence type="ECO:0000256" key="2">
    <source>
        <dbReference type="PROSITE-ProRule" id="PRU00169"/>
    </source>
</evidence>
<dbReference type="SMART" id="SM00448">
    <property type="entry name" value="REC"/>
    <property type="match status" value="1"/>
</dbReference>
<dbReference type="PROSITE" id="PS50110">
    <property type="entry name" value="RESPONSE_REGULATORY"/>
    <property type="match status" value="1"/>
</dbReference>
<dbReference type="InterPro" id="IPR050595">
    <property type="entry name" value="Bact_response_regulator"/>
</dbReference>
<accession>A0A9X2LA93</accession>
<protein>
    <submittedName>
        <fullName evidence="4">Response regulator</fullName>
    </submittedName>
</protein>
<dbReference type="Gene3D" id="3.40.50.2300">
    <property type="match status" value="1"/>
</dbReference>
<reference evidence="4" key="1">
    <citation type="submission" date="2022-07" db="EMBL/GenBank/DDBJ databases">
        <title>Parvularcula maris sp. nov., an algicidal bacterium isolated from seawater.</title>
        <authorList>
            <person name="Li F."/>
        </authorList>
    </citation>
    <scope>NUCLEOTIDE SEQUENCE</scope>
    <source>
        <strain evidence="4">BGMRC 0090</strain>
    </source>
</reference>
<evidence type="ECO:0000259" key="3">
    <source>
        <dbReference type="PROSITE" id="PS50110"/>
    </source>
</evidence>
<proteinExistence type="predicted"/>
<dbReference type="InterPro" id="IPR001789">
    <property type="entry name" value="Sig_transdc_resp-reg_receiver"/>
</dbReference>
<dbReference type="PANTHER" id="PTHR44591">
    <property type="entry name" value="STRESS RESPONSE REGULATOR PROTEIN 1"/>
    <property type="match status" value="1"/>
</dbReference>